<comment type="similarity">
    <text evidence="1">Belongs to the LOR family.</text>
</comment>
<organism evidence="3 4">
    <name type="scientific">Alkalibacterium putridalgicola</name>
    <dbReference type="NCBI Taxonomy" id="426703"/>
    <lineage>
        <taxon>Bacteria</taxon>
        <taxon>Bacillati</taxon>
        <taxon>Bacillota</taxon>
        <taxon>Bacilli</taxon>
        <taxon>Lactobacillales</taxon>
        <taxon>Carnobacteriaceae</taxon>
        <taxon>Alkalibacterium</taxon>
    </lineage>
</organism>
<dbReference type="Proteomes" id="UP000198548">
    <property type="component" value="Unassembled WGS sequence"/>
</dbReference>
<keyword evidence="5" id="KW-1185">Reference proteome</keyword>
<accession>A0A1H7URU1</accession>
<sequence>MVRLYIKQEFMSKQDRLIVSDPKGQEVYLIVGKWGRLADKLSVFAIDGSRLLDVRQVTLSVFPQFQFYVDAEKIGSLKKRPGIRGIKNPFFTLTGLNWVITGDFEKKRFTIRHLGKKIGTIDKNISYLGEFYTVNLVNEEDAPVACAVTVLLDHYAENKELVWKRRHQQKYSLGFMHPIWMRLKQRLLQKEKLD</sequence>
<dbReference type="EMBL" id="BJUX01000004">
    <property type="protein sequence ID" value="GEK88506.1"/>
    <property type="molecule type" value="Genomic_DNA"/>
</dbReference>
<dbReference type="RefSeq" id="WP_091488540.1">
    <property type="nucleotide sequence ID" value="NZ_BJUX01000004.1"/>
</dbReference>
<evidence type="ECO:0000313" key="4">
    <source>
        <dbReference type="Proteomes" id="UP000198548"/>
    </source>
</evidence>
<dbReference type="InterPro" id="IPR038595">
    <property type="entry name" value="LOR_sf"/>
</dbReference>
<dbReference type="STRING" id="426703.SAMN04488100_11932"/>
<protein>
    <submittedName>
        <fullName evidence="3">Uncharacterized protein YxjI</fullName>
    </submittedName>
</protein>
<evidence type="ECO:0000256" key="1">
    <source>
        <dbReference type="ARBA" id="ARBA00005437"/>
    </source>
</evidence>
<dbReference type="Gene3D" id="2.40.160.200">
    <property type="entry name" value="LURP1-related"/>
    <property type="match status" value="1"/>
</dbReference>
<evidence type="ECO:0000313" key="5">
    <source>
        <dbReference type="Proteomes" id="UP000321425"/>
    </source>
</evidence>
<dbReference type="OrthoDB" id="2248181at2"/>
<evidence type="ECO:0000313" key="2">
    <source>
        <dbReference type="EMBL" id="GEK88506.1"/>
    </source>
</evidence>
<gene>
    <name evidence="2" type="ORF">APU01nite_05450</name>
    <name evidence="3" type="ORF">SAMN04488100_11932</name>
</gene>
<dbReference type="InterPro" id="IPR007612">
    <property type="entry name" value="LOR"/>
</dbReference>
<dbReference type="Pfam" id="PF04525">
    <property type="entry name" value="LOR"/>
    <property type="match status" value="1"/>
</dbReference>
<dbReference type="Proteomes" id="UP000321425">
    <property type="component" value="Unassembled WGS sequence"/>
</dbReference>
<evidence type="ECO:0000313" key="3">
    <source>
        <dbReference type="EMBL" id="SEL99544.1"/>
    </source>
</evidence>
<dbReference type="InterPro" id="IPR025659">
    <property type="entry name" value="Tubby-like_C"/>
</dbReference>
<reference evidence="2 5" key="2">
    <citation type="submission" date="2019-07" db="EMBL/GenBank/DDBJ databases">
        <title>Whole genome shotgun sequence of Alkalibacterium putridalgicola NBRC 103243.</title>
        <authorList>
            <person name="Hosoyama A."/>
            <person name="Uohara A."/>
            <person name="Ohji S."/>
            <person name="Ichikawa N."/>
        </authorList>
    </citation>
    <scope>NUCLEOTIDE SEQUENCE [LARGE SCALE GENOMIC DNA]</scope>
    <source>
        <strain evidence="2 5">NBRC 103243</strain>
    </source>
</reference>
<dbReference type="AlphaFoldDB" id="A0A1H7URU1"/>
<dbReference type="SUPFAM" id="SSF54518">
    <property type="entry name" value="Tubby C-terminal domain-like"/>
    <property type="match status" value="1"/>
</dbReference>
<dbReference type="EMBL" id="FOBL01000019">
    <property type="protein sequence ID" value="SEL99544.1"/>
    <property type="molecule type" value="Genomic_DNA"/>
</dbReference>
<name>A0A1H7URU1_9LACT</name>
<proteinExistence type="inferred from homology"/>
<reference evidence="3 4" key="1">
    <citation type="submission" date="2016-10" db="EMBL/GenBank/DDBJ databases">
        <authorList>
            <person name="de Groot N.N."/>
        </authorList>
    </citation>
    <scope>NUCLEOTIDE SEQUENCE [LARGE SCALE GENOMIC DNA]</scope>
    <source>
        <strain evidence="3 4">DSM 19182</strain>
    </source>
</reference>